<accession>A0AA39NF94</accession>
<dbReference type="GeneID" id="85349084"/>
<dbReference type="RefSeq" id="XP_060335687.1">
    <property type="nucleotide sequence ID" value="XM_060465536.1"/>
</dbReference>
<name>A0AA39NF94_ARMTA</name>
<keyword evidence="1" id="KW-1133">Transmembrane helix</keyword>
<proteinExistence type="predicted"/>
<evidence type="ECO:0000313" key="3">
    <source>
        <dbReference type="Proteomes" id="UP001175211"/>
    </source>
</evidence>
<dbReference type="Proteomes" id="UP001175211">
    <property type="component" value="Unassembled WGS sequence"/>
</dbReference>
<dbReference type="EMBL" id="JAUEPS010000006">
    <property type="protein sequence ID" value="KAK0464566.1"/>
    <property type="molecule type" value="Genomic_DNA"/>
</dbReference>
<dbReference type="AlphaFoldDB" id="A0AA39NF94"/>
<feature type="transmembrane region" description="Helical" evidence="1">
    <location>
        <begin position="33"/>
        <end position="55"/>
    </location>
</feature>
<protein>
    <submittedName>
        <fullName evidence="2">Uncharacterized protein</fullName>
    </submittedName>
</protein>
<reference evidence="2" key="1">
    <citation type="submission" date="2023-06" db="EMBL/GenBank/DDBJ databases">
        <authorList>
            <consortium name="Lawrence Berkeley National Laboratory"/>
            <person name="Ahrendt S."/>
            <person name="Sahu N."/>
            <person name="Indic B."/>
            <person name="Wong-Bajracharya J."/>
            <person name="Merenyi Z."/>
            <person name="Ke H.-M."/>
            <person name="Monk M."/>
            <person name="Kocsube S."/>
            <person name="Drula E."/>
            <person name="Lipzen A."/>
            <person name="Balint B."/>
            <person name="Henrissat B."/>
            <person name="Andreopoulos B."/>
            <person name="Martin F.M."/>
            <person name="Harder C.B."/>
            <person name="Rigling D."/>
            <person name="Ford K.L."/>
            <person name="Foster G.D."/>
            <person name="Pangilinan J."/>
            <person name="Papanicolaou A."/>
            <person name="Barry K."/>
            <person name="LaButti K."/>
            <person name="Viragh M."/>
            <person name="Koriabine M."/>
            <person name="Yan M."/>
            <person name="Riley R."/>
            <person name="Champramary S."/>
            <person name="Plett K.L."/>
            <person name="Tsai I.J."/>
            <person name="Slot J."/>
            <person name="Sipos G."/>
            <person name="Plett J."/>
            <person name="Nagy L.G."/>
            <person name="Grigoriev I.V."/>
        </authorList>
    </citation>
    <scope>NUCLEOTIDE SEQUENCE</scope>
    <source>
        <strain evidence="2">CCBAS 213</strain>
    </source>
</reference>
<gene>
    <name evidence="2" type="ORF">EV420DRAFT_1050640</name>
</gene>
<keyword evidence="3" id="KW-1185">Reference proteome</keyword>
<evidence type="ECO:0000256" key="1">
    <source>
        <dbReference type="SAM" id="Phobius"/>
    </source>
</evidence>
<sequence>MVVPPSILLVCTIASIIQNHGNASDLHNEIAHTPWLTISVSFATAIALWYTMLIMCPLIMTPREKDGSEDTRSLHRRTVKLFFESGSLLCQLGPLCRVRRSRRVDALLPRASGRGYRNMIRSPSPRYFILTEFWL</sequence>
<keyword evidence="1" id="KW-0472">Membrane</keyword>
<evidence type="ECO:0000313" key="2">
    <source>
        <dbReference type="EMBL" id="KAK0464566.1"/>
    </source>
</evidence>
<comment type="caution">
    <text evidence="2">The sequence shown here is derived from an EMBL/GenBank/DDBJ whole genome shotgun (WGS) entry which is preliminary data.</text>
</comment>
<keyword evidence="1" id="KW-0812">Transmembrane</keyword>
<organism evidence="2 3">
    <name type="scientific">Armillaria tabescens</name>
    <name type="common">Ringless honey mushroom</name>
    <name type="synonym">Agaricus tabescens</name>
    <dbReference type="NCBI Taxonomy" id="1929756"/>
    <lineage>
        <taxon>Eukaryota</taxon>
        <taxon>Fungi</taxon>
        <taxon>Dikarya</taxon>
        <taxon>Basidiomycota</taxon>
        <taxon>Agaricomycotina</taxon>
        <taxon>Agaricomycetes</taxon>
        <taxon>Agaricomycetidae</taxon>
        <taxon>Agaricales</taxon>
        <taxon>Marasmiineae</taxon>
        <taxon>Physalacriaceae</taxon>
        <taxon>Desarmillaria</taxon>
    </lineage>
</organism>